<dbReference type="AlphaFoldDB" id="X0U6Z6"/>
<proteinExistence type="inferred from homology"/>
<protein>
    <recommendedName>
        <fullName evidence="6">Dihydroxy-acid dehydratase</fullName>
    </recommendedName>
</protein>
<feature type="domain" description="Dihydroxy-acid/6-phosphogluconate dehydratase C-terminal" evidence="4">
    <location>
        <begin position="153"/>
        <end position="268"/>
    </location>
</feature>
<dbReference type="GO" id="GO:0016836">
    <property type="term" value="F:hydro-lyase activity"/>
    <property type="evidence" value="ECO:0007669"/>
    <property type="project" value="TreeGrafter"/>
</dbReference>
<dbReference type="GO" id="GO:0005829">
    <property type="term" value="C:cytosol"/>
    <property type="evidence" value="ECO:0007669"/>
    <property type="project" value="TreeGrafter"/>
</dbReference>
<dbReference type="SUPFAM" id="SSF52016">
    <property type="entry name" value="LeuD/IlvD-like"/>
    <property type="match status" value="1"/>
</dbReference>
<evidence type="ECO:0000256" key="1">
    <source>
        <dbReference type="ARBA" id="ARBA00006486"/>
    </source>
</evidence>
<evidence type="ECO:0000313" key="5">
    <source>
        <dbReference type="EMBL" id="GAG01340.1"/>
    </source>
</evidence>
<feature type="non-terminal residue" evidence="5">
    <location>
        <position position="269"/>
    </location>
</feature>
<dbReference type="PANTHER" id="PTHR43661:SF3">
    <property type="entry name" value="D-XYLONATE DEHYDRATASE YAGF-RELATED"/>
    <property type="match status" value="1"/>
</dbReference>
<evidence type="ECO:0008006" key="6">
    <source>
        <dbReference type="Google" id="ProtNLM"/>
    </source>
</evidence>
<organism evidence="5">
    <name type="scientific">marine sediment metagenome</name>
    <dbReference type="NCBI Taxonomy" id="412755"/>
    <lineage>
        <taxon>unclassified sequences</taxon>
        <taxon>metagenomes</taxon>
        <taxon>ecological metagenomes</taxon>
    </lineage>
</organism>
<dbReference type="EMBL" id="BARS01023856">
    <property type="protein sequence ID" value="GAG01340.1"/>
    <property type="molecule type" value="Genomic_DNA"/>
</dbReference>
<dbReference type="SUPFAM" id="SSF143975">
    <property type="entry name" value="IlvD/EDD N-terminal domain-like"/>
    <property type="match status" value="1"/>
</dbReference>
<accession>X0U6Z6</accession>
<evidence type="ECO:0000256" key="2">
    <source>
        <dbReference type="ARBA" id="ARBA00023239"/>
    </source>
</evidence>
<comment type="caution">
    <text evidence="5">The sequence shown here is derived from an EMBL/GenBank/DDBJ whole genome shotgun (WGS) entry which is preliminary data.</text>
</comment>
<reference evidence="5" key="1">
    <citation type="journal article" date="2014" name="Front. Microbiol.">
        <title>High frequency of phylogenetically diverse reductive dehalogenase-homologous genes in deep subseafloor sedimentary metagenomes.</title>
        <authorList>
            <person name="Kawai M."/>
            <person name="Futagami T."/>
            <person name="Toyoda A."/>
            <person name="Takaki Y."/>
            <person name="Nishi S."/>
            <person name="Hori S."/>
            <person name="Arai W."/>
            <person name="Tsubouchi T."/>
            <person name="Morono Y."/>
            <person name="Uchiyama I."/>
            <person name="Ito T."/>
            <person name="Fujiyama A."/>
            <person name="Inagaki F."/>
            <person name="Takami H."/>
        </authorList>
    </citation>
    <scope>NUCLEOTIDE SEQUENCE</scope>
    <source>
        <strain evidence="5">Expedition CK06-06</strain>
    </source>
</reference>
<dbReference type="InterPro" id="IPR056740">
    <property type="entry name" value="ILV_EDD_C"/>
</dbReference>
<dbReference type="InterPro" id="IPR000581">
    <property type="entry name" value="ILV_EDD_N"/>
</dbReference>
<sequence length="269" mass="28489">AEAMGLCLPASATIPATHADRLRSAQESGRMIVQLLKSGITARQIINKKGLENAIRVSTAVGGSTNVALHIPATGYEADCEISMALFEELCRSTPYIAKMNPAAALNVPDFHQAGGVPAVMREILPLLHGDALTVTGKTVAENVADAEIYDSNIIKTMADPWSTGGGLAVLRGNLAPNTAITKPAAIVPEMHTFTGKARCFNSEEKANLAILEGKVQEGEVVVIRYEGPKGGPGMREMYKAMKLLYGRGLALKTALITDGRFSRTNNGC</sequence>
<keyword evidence="2" id="KW-0456">Lyase</keyword>
<name>X0U6Z6_9ZZZZ</name>
<dbReference type="Gene3D" id="3.50.30.80">
    <property type="entry name" value="IlvD/EDD C-terminal domain-like"/>
    <property type="match status" value="1"/>
</dbReference>
<dbReference type="InterPro" id="IPR042096">
    <property type="entry name" value="Dihydro-acid_dehy_C"/>
</dbReference>
<feature type="non-terminal residue" evidence="5">
    <location>
        <position position="1"/>
    </location>
</feature>
<evidence type="ECO:0000259" key="4">
    <source>
        <dbReference type="Pfam" id="PF24877"/>
    </source>
</evidence>
<evidence type="ECO:0000259" key="3">
    <source>
        <dbReference type="Pfam" id="PF00920"/>
    </source>
</evidence>
<feature type="domain" description="Dihydroxy-acid/6-phosphogluconate dehydratase N-terminal" evidence="3">
    <location>
        <begin position="1"/>
        <end position="143"/>
    </location>
</feature>
<dbReference type="PANTHER" id="PTHR43661">
    <property type="entry name" value="D-XYLONATE DEHYDRATASE"/>
    <property type="match status" value="1"/>
</dbReference>
<comment type="similarity">
    <text evidence="1">Belongs to the IlvD/Edd family.</text>
</comment>
<dbReference type="Pfam" id="PF24877">
    <property type="entry name" value="ILV_EDD_C"/>
    <property type="match status" value="1"/>
</dbReference>
<dbReference type="Pfam" id="PF00920">
    <property type="entry name" value="ILVD_EDD_N"/>
    <property type="match status" value="1"/>
</dbReference>
<gene>
    <name evidence="5" type="ORF">S01H1_37954</name>
</gene>
<dbReference type="InterPro" id="IPR037237">
    <property type="entry name" value="IlvD/EDD_N"/>
</dbReference>